<reference evidence="1" key="1">
    <citation type="submission" date="2022-05" db="EMBL/GenBank/DDBJ databases">
        <title>Jatrophihabitans sp. SB3-54 whole genome sequence.</title>
        <authorList>
            <person name="Suh M.K."/>
            <person name="Eom M.K."/>
            <person name="Kim J.S."/>
            <person name="Kim H.S."/>
            <person name="Do H.E."/>
            <person name="Shin Y.K."/>
            <person name="Lee J.-S."/>
        </authorList>
    </citation>
    <scope>NUCLEOTIDE SEQUENCE</scope>
    <source>
        <strain evidence="1">SB3-54</strain>
    </source>
</reference>
<organism evidence="1 2">
    <name type="scientific">Jatrophihabitans cynanchi</name>
    <dbReference type="NCBI Taxonomy" id="2944128"/>
    <lineage>
        <taxon>Bacteria</taxon>
        <taxon>Bacillati</taxon>
        <taxon>Actinomycetota</taxon>
        <taxon>Actinomycetes</taxon>
        <taxon>Jatrophihabitantales</taxon>
        <taxon>Jatrophihabitantaceae</taxon>
        <taxon>Jatrophihabitans</taxon>
    </lineage>
</organism>
<proteinExistence type="predicted"/>
<name>A0ABY7K0R5_9ACTN</name>
<keyword evidence="2" id="KW-1185">Reference proteome</keyword>
<accession>A0ABY7K0R5</accession>
<dbReference type="EMBL" id="CP097463">
    <property type="protein sequence ID" value="WAX57187.1"/>
    <property type="molecule type" value="Genomic_DNA"/>
</dbReference>
<sequence>MLPTHDTDDVPRCSAKGCRAPASVDLNWRNPKLHDQTRVKHWLACDEHADHLADYLGVRGFLLAREPFRGTADS</sequence>
<evidence type="ECO:0000313" key="2">
    <source>
        <dbReference type="Proteomes" id="UP001164693"/>
    </source>
</evidence>
<gene>
    <name evidence="1" type="ORF">M6B22_00105</name>
</gene>
<dbReference type="RefSeq" id="WP_269443725.1">
    <property type="nucleotide sequence ID" value="NZ_CP097463.1"/>
</dbReference>
<evidence type="ECO:0008006" key="3">
    <source>
        <dbReference type="Google" id="ProtNLM"/>
    </source>
</evidence>
<dbReference type="Proteomes" id="UP001164693">
    <property type="component" value="Chromosome"/>
</dbReference>
<protein>
    <recommendedName>
        <fullName evidence="3">Acetone carboxylase</fullName>
    </recommendedName>
</protein>
<evidence type="ECO:0000313" key="1">
    <source>
        <dbReference type="EMBL" id="WAX57187.1"/>
    </source>
</evidence>